<keyword evidence="2" id="KW-0670">Pyruvate</keyword>
<dbReference type="Pfam" id="PF11716">
    <property type="entry name" value="MDMPI_N"/>
    <property type="match status" value="1"/>
</dbReference>
<keyword evidence="2" id="KW-0413">Isomerase</keyword>
<dbReference type="InterPro" id="IPR024344">
    <property type="entry name" value="MDMPI_metal-binding"/>
</dbReference>
<dbReference type="GO" id="GO:0016853">
    <property type="term" value="F:isomerase activity"/>
    <property type="evidence" value="ECO:0007669"/>
    <property type="project" value="UniProtKB-KW"/>
</dbReference>
<sequence length="212" mass="23138">MALSKSEVWGLVHAERQRLLSDLDALPAARWETPSLCPNWTVHDVLAHLIDTAKMGRLAFVWSMVRAGGNFDRANEQGVRRCKRGDPEQTLADFRRASGLRRTPPANLATRLVEAIVHGEDIRRPLAIVGDYPTAAVHEALAYQLRTPDSFGGGRERAAGRRLVDSDTGKSWGDGLEVRGKAVDLLLAASGRKIAPELLDGPGASLTDRRFG</sequence>
<evidence type="ECO:0000259" key="1">
    <source>
        <dbReference type="Pfam" id="PF11716"/>
    </source>
</evidence>
<dbReference type="Gene3D" id="1.20.120.450">
    <property type="entry name" value="dinb family like domain"/>
    <property type="match status" value="1"/>
</dbReference>
<keyword evidence="3" id="KW-1185">Reference proteome</keyword>
<name>A0A6G7XFS0_9MICO</name>
<dbReference type="Proteomes" id="UP000502677">
    <property type="component" value="Chromosome"/>
</dbReference>
<dbReference type="AlphaFoldDB" id="A0A6G7XFS0"/>
<protein>
    <submittedName>
        <fullName evidence="2">Maleylpyruvate isomerase family mycothiol-dependent enzyme</fullName>
    </submittedName>
</protein>
<dbReference type="InterPro" id="IPR034660">
    <property type="entry name" value="DinB/YfiT-like"/>
</dbReference>
<feature type="domain" description="Mycothiol-dependent maleylpyruvate isomerase metal-binding" evidence="1">
    <location>
        <begin position="12"/>
        <end position="98"/>
    </location>
</feature>
<proteinExistence type="predicted"/>
<evidence type="ECO:0000313" key="3">
    <source>
        <dbReference type="Proteomes" id="UP000502677"/>
    </source>
</evidence>
<organism evidence="2 3">
    <name type="scientific">Leucobacter viscericola</name>
    <dbReference type="NCBI Taxonomy" id="2714935"/>
    <lineage>
        <taxon>Bacteria</taxon>
        <taxon>Bacillati</taxon>
        <taxon>Actinomycetota</taxon>
        <taxon>Actinomycetes</taxon>
        <taxon>Micrococcales</taxon>
        <taxon>Microbacteriaceae</taxon>
        <taxon>Leucobacter</taxon>
    </lineage>
</organism>
<evidence type="ECO:0000313" key="2">
    <source>
        <dbReference type="EMBL" id="QIK63444.1"/>
    </source>
</evidence>
<dbReference type="RefSeq" id="WP_166291557.1">
    <property type="nucleotide sequence ID" value="NZ_CP049863.1"/>
</dbReference>
<gene>
    <name evidence="2" type="ORF">G7068_09710</name>
</gene>
<dbReference type="InterPro" id="IPR017517">
    <property type="entry name" value="Maleyloyr_isom"/>
</dbReference>
<reference evidence="2 3" key="1">
    <citation type="submission" date="2020-03" db="EMBL/GenBank/DDBJ databases">
        <title>Leucobacter sp. nov., isolated from beetles.</title>
        <authorList>
            <person name="Hyun D.-W."/>
            <person name="Bae J.-W."/>
        </authorList>
    </citation>
    <scope>NUCLEOTIDE SEQUENCE [LARGE SCALE GENOMIC DNA]</scope>
    <source>
        <strain evidence="2 3">HDW9C</strain>
    </source>
</reference>
<dbReference type="NCBIfam" id="TIGR03083">
    <property type="entry name" value="maleylpyruvate isomerase family mycothiol-dependent enzyme"/>
    <property type="match status" value="1"/>
</dbReference>
<dbReference type="SUPFAM" id="SSF109854">
    <property type="entry name" value="DinB/YfiT-like putative metalloenzymes"/>
    <property type="match status" value="1"/>
</dbReference>
<dbReference type="EMBL" id="CP049863">
    <property type="protein sequence ID" value="QIK63444.1"/>
    <property type="molecule type" value="Genomic_DNA"/>
</dbReference>
<accession>A0A6G7XFS0</accession>
<dbReference type="KEGG" id="lvi:G7068_09710"/>
<dbReference type="GO" id="GO:0046872">
    <property type="term" value="F:metal ion binding"/>
    <property type="evidence" value="ECO:0007669"/>
    <property type="project" value="InterPro"/>
</dbReference>